<organism evidence="1 2">
    <name type="scientific">Halteria grandinella</name>
    <dbReference type="NCBI Taxonomy" id="5974"/>
    <lineage>
        <taxon>Eukaryota</taxon>
        <taxon>Sar</taxon>
        <taxon>Alveolata</taxon>
        <taxon>Ciliophora</taxon>
        <taxon>Intramacronucleata</taxon>
        <taxon>Spirotrichea</taxon>
        <taxon>Stichotrichia</taxon>
        <taxon>Sporadotrichida</taxon>
        <taxon>Halteriidae</taxon>
        <taxon>Halteria</taxon>
    </lineage>
</organism>
<gene>
    <name evidence="1" type="ORF">FGO68_gene2139</name>
</gene>
<dbReference type="EMBL" id="RRYP01009371">
    <property type="protein sequence ID" value="TNV79110.1"/>
    <property type="molecule type" value="Genomic_DNA"/>
</dbReference>
<dbReference type="Proteomes" id="UP000785679">
    <property type="component" value="Unassembled WGS sequence"/>
</dbReference>
<reference evidence="1" key="1">
    <citation type="submission" date="2019-06" db="EMBL/GenBank/DDBJ databases">
        <authorList>
            <person name="Zheng W."/>
        </authorList>
    </citation>
    <scope>NUCLEOTIDE SEQUENCE</scope>
    <source>
        <strain evidence="1">QDHG01</strain>
    </source>
</reference>
<evidence type="ECO:0000313" key="2">
    <source>
        <dbReference type="Proteomes" id="UP000785679"/>
    </source>
</evidence>
<accession>A0A8J8NRC1</accession>
<protein>
    <submittedName>
        <fullName evidence="1">Uncharacterized protein</fullName>
    </submittedName>
</protein>
<sequence length="314" mass="36500">MKWLFGLEAVAPVDTLMVHDDDKNIANIICAITMERYNPEQMRQHLYGKAEKLFRAKAKLVKIFGKYYYKSMEEAEFKQKFNRFFHIEGQSLQNEQELADYLAKEQCIRDPYDQVQYKFIFIQNYMNNESVIVLKCHQCMADALGIINILMNLQDKQSEGQLALGKSWSIIQRLIIAAIKPYEAIVVACKLAKMEKQKNAIHQGKFPQGIKHAAFSKSYSINEFERIACGKSINLNQFVTDVLTQTLRQYMELKNDKKTKSIRIAQQCIIRPLQRIRFFGSSSRISNNQRGLRHAPFKQAIRFAASITFQNNFT</sequence>
<proteinExistence type="predicted"/>
<dbReference type="OrthoDB" id="421583at2759"/>
<keyword evidence="2" id="KW-1185">Reference proteome</keyword>
<dbReference type="AlphaFoldDB" id="A0A8J8NRC1"/>
<name>A0A8J8NRC1_HALGN</name>
<evidence type="ECO:0000313" key="1">
    <source>
        <dbReference type="EMBL" id="TNV79110.1"/>
    </source>
</evidence>
<comment type="caution">
    <text evidence="1">The sequence shown here is derived from an EMBL/GenBank/DDBJ whole genome shotgun (WGS) entry which is preliminary data.</text>
</comment>